<gene>
    <name evidence="1" type="ORF">TU35_006765</name>
</gene>
<reference evidence="1" key="1">
    <citation type="submission" date="2024-07" db="EMBL/GenBank/DDBJ databases">
        <title>Metagenome and Metagenome-Assembled Genomes of Archaea from a hot spring from the geothermal field of Los Azufres, Mexico.</title>
        <authorList>
            <person name="Marin-Paredes R."/>
            <person name="Martinez-Romero E."/>
            <person name="Servin-Garciduenas L.E."/>
        </authorList>
    </citation>
    <scope>NUCLEOTIDE SEQUENCE</scope>
</reference>
<evidence type="ECO:0000313" key="1">
    <source>
        <dbReference type="EMBL" id="MFB6490928.1"/>
    </source>
</evidence>
<name>A0ACC6V1J5_9CREN</name>
<comment type="caution">
    <text evidence="1">The sequence shown here is derived from an EMBL/GenBank/DDBJ whole genome shotgun (WGS) entry which is preliminary data.</text>
</comment>
<dbReference type="EMBL" id="JZWT02000016">
    <property type="protein sequence ID" value="MFB6490928.1"/>
    <property type="molecule type" value="Genomic_DNA"/>
</dbReference>
<organism evidence="1 2">
    <name type="scientific">Thermoproteus sp. AZ2</name>
    <dbReference type="NCBI Taxonomy" id="1609232"/>
    <lineage>
        <taxon>Archaea</taxon>
        <taxon>Thermoproteota</taxon>
        <taxon>Thermoprotei</taxon>
        <taxon>Thermoproteales</taxon>
        <taxon>Thermoproteaceae</taxon>
        <taxon>Thermoproteus</taxon>
    </lineage>
</organism>
<dbReference type="Proteomes" id="UP000033636">
    <property type="component" value="Unassembled WGS sequence"/>
</dbReference>
<evidence type="ECO:0000313" key="2">
    <source>
        <dbReference type="Proteomes" id="UP000033636"/>
    </source>
</evidence>
<proteinExistence type="predicted"/>
<sequence>MDNFDMGLRESRPKLIFYFSAPGFVKYNADLEELKIYLKLKKPRCRRCGAEIAELGELGYAGVFGRRSSFYCSRCIRDMYHEVYSALKCLLACAGVDAVSSRAAAAER</sequence>
<accession>A0ACC6V1J5</accession>
<protein>
    <submittedName>
        <fullName evidence="1">Uncharacterized protein</fullName>
    </submittedName>
</protein>